<gene>
    <name evidence="5" type="ORF">DXH47_09820</name>
</gene>
<evidence type="ECO:0000256" key="3">
    <source>
        <dbReference type="SAM" id="MobiDB-lite"/>
    </source>
</evidence>
<dbReference type="Gene3D" id="3.40.710.10">
    <property type="entry name" value="DD-peptidase/beta-lactamase superfamily"/>
    <property type="match status" value="1"/>
</dbReference>
<accession>A0A4Q0VFU9</accession>
<comment type="caution">
    <text evidence="5">The sequence shown here is derived from an EMBL/GenBank/DDBJ whole genome shotgun (WGS) entry which is preliminary data.</text>
</comment>
<evidence type="ECO:0000259" key="4">
    <source>
        <dbReference type="Pfam" id="PF00144"/>
    </source>
</evidence>
<comment type="subcellular location">
    <subcellularLocation>
        <location evidence="1">Membrane</location>
    </subcellularLocation>
</comment>
<feature type="domain" description="Beta-lactamase-related" evidence="4">
    <location>
        <begin position="78"/>
        <end position="389"/>
    </location>
</feature>
<dbReference type="AlphaFoldDB" id="A0A4Q0VFU9"/>
<evidence type="ECO:0000256" key="2">
    <source>
        <dbReference type="ARBA" id="ARBA00023136"/>
    </source>
</evidence>
<sequence length="398" mass="43769">MKAKMGIFALALAVAVGLGAGLVFWLNNQNQTQAETKPAVVNTSSSSSQSSSQVQSKAQSSSKKRPSRPRNTAATRRIDAVLRANRFVGTALVVRQGKTVYEKGFGYANYGTHQKNGRNTEYQLASVQKSFTAGLIMKLAAEKKLALSDKLAKYYPQIDGGDAITLRDMLDMKSGLTFTAFPNRVRSEKQMLKFILQNVVSDPDKIGQWNYSPVNFMLLAGIIQKVSGQSYRQYFTTNITQAFGLHHTGFTFNMDQQHDYAHGYTNGNANDVVPTYAHQYGESLTSKYYQFGTGQVYMSAHDLYVGERDMLQGQLYPQADVNVLLTPGTASTYGGGAYIEPGYIRLHGLAYGHEASALLSKDGRDGVVLLTNYYRPNQLAQTAAVQIWNLLEAGQLGK</sequence>
<dbReference type="GO" id="GO:0016020">
    <property type="term" value="C:membrane"/>
    <property type="evidence" value="ECO:0007669"/>
    <property type="project" value="UniProtKB-SubCell"/>
</dbReference>
<protein>
    <submittedName>
        <fullName evidence="5">Class A beta-lactamase-related serine hydrolase</fullName>
    </submittedName>
</protein>
<dbReference type="Pfam" id="PF00144">
    <property type="entry name" value="Beta-lactamase"/>
    <property type="match status" value="1"/>
</dbReference>
<evidence type="ECO:0000313" key="5">
    <source>
        <dbReference type="EMBL" id="RXI77042.1"/>
    </source>
</evidence>
<feature type="compositionally biased region" description="Low complexity" evidence="3">
    <location>
        <begin position="44"/>
        <end position="61"/>
    </location>
</feature>
<dbReference type="SUPFAM" id="SSF56601">
    <property type="entry name" value="beta-lactamase/transpeptidase-like"/>
    <property type="match status" value="1"/>
</dbReference>
<proteinExistence type="predicted"/>
<dbReference type="RefSeq" id="WP_129033145.1">
    <property type="nucleotide sequence ID" value="NZ_CP059603.1"/>
</dbReference>
<dbReference type="InterPro" id="IPR050491">
    <property type="entry name" value="AmpC-like"/>
</dbReference>
<keyword evidence="5" id="KW-0378">Hydrolase</keyword>
<feature type="region of interest" description="Disordered" evidence="3">
    <location>
        <begin position="36"/>
        <end position="76"/>
    </location>
</feature>
<keyword evidence="6" id="KW-1185">Reference proteome</keyword>
<dbReference type="InterPro" id="IPR012338">
    <property type="entry name" value="Beta-lactam/transpept-like"/>
</dbReference>
<dbReference type="Proteomes" id="UP000290602">
    <property type="component" value="Unassembled WGS sequence"/>
</dbReference>
<evidence type="ECO:0000256" key="1">
    <source>
        <dbReference type="ARBA" id="ARBA00004370"/>
    </source>
</evidence>
<dbReference type="PANTHER" id="PTHR46825">
    <property type="entry name" value="D-ALANYL-D-ALANINE-CARBOXYPEPTIDASE/ENDOPEPTIDASE AMPH"/>
    <property type="match status" value="1"/>
</dbReference>
<reference evidence="5 6" key="1">
    <citation type="submission" date="2018-08" db="EMBL/GenBank/DDBJ databases">
        <title>Lactobacillus suantsai sp. nov., isolated from traditional fermented suan-tsai in Taiwan.</title>
        <authorList>
            <person name="Huang C.-H."/>
        </authorList>
    </citation>
    <scope>NUCLEOTIDE SEQUENCE [LARGE SCALE GENOMIC DNA]</scope>
    <source>
        <strain evidence="5 6">BCRC 12945</strain>
    </source>
</reference>
<dbReference type="PANTHER" id="PTHR46825:SF11">
    <property type="entry name" value="PENICILLIN-BINDING PROTEIN 4"/>
    <property type="match status" value="1"/>
</dbReference>
<dbReference type="InterPro" id="IPR001466">
    <property type="entry name" value="Beta-lactam-related"/>
</dbReference>
<dbReference type="OrthoDB" id="2151402at2"/>
<dbReference type="GO" id="GO:0016787">
    <property type="term" value="F:hydrolase activity"/>
    <property type="evidence" value="ECO:0007669"/>
    <property type="project" value="UniProtKB-KW"/>
</dbReference>
<dbReference type="EMBL" id="QXIL01000024">
    <property type="protein sequence ID" value="RXI77042.1"/>
    <property type="molecule type" value="Genomic_DNA"/>
</dbReference>
<keyword evidence="2" id="KW-0472">Membrane</keyword>
<evidence type="ECO:0000313" key="6">
    <source>
        <dbReference type="Proteomes" id="UP000290602"/>
    </source>
</evidence>
<organism evidence="5 6">
    <name type="scientific">Levilactobacillus suantsaii</name>
    <dbReference type="NCBI Taxonomy" id="2292255"/>
    <lineage>
        <taxon>Bacteria</taxon>
        <taxon>Bacillati</taxon>
        <taxon>Bacillota</taxon>
        <taxon>Bacilli</taxon>
        <taxon>Lactobacillales</taxon>
        <taxon>Lactobacillaceae</taxon>
        <taxon>Levilactobacillus</taxon>
    </lineage>
</organism>
<name>A0A4Q0VFU9_9LACO</name>